<keyword evidence="3" id="KW-0653">Protein transport</keyword>
<dbReference type="EMBL" id="JAJJMA010222174">
    <property type="protein sequence ID" value="MCL7041285.1"/>
    <property type="molecule type" value="Genomic_DNA"/>
</dbReference>
<feature type="non-terminal residue" evidence="4">
    <location>
        <position position="334"/>
    </location>
</feature>
<keyword evidence="2" id="KW-0813">Transport</keyword>
<gene>
    <name evidence="4" type="ORF">MKW94_007726</name>
</gene>
<dbReference type="Proteomes" id="UP001177140">
    <property type="component" value="Unassembled WGS sequence"/>
</dbReference>
<evidence type="ECO:0000313" key="4">
    <source>
        <dbReference type="EMBL" id="MCL7041285.1"/>
    </source>
</evidence>
<dbReference type="GO" id="GO:0015031">
    <property type="term" value="P:protein transport"/>
    <property type="evidence" value="ECO:0007669"/>
    <property type="project" value="UniProtKB-KW"/>
</dbReference>
<dbReference type="InterPro" id="IPR011989">
    <property type="entry name" value="ARM-like"/>
</dbReference>
<name>A0AA41VHB5_PAPNU</name>
<dbReference type="PANTHER" id="PTHR23316">
    <property type="entry name" value="IMPORTIN ALPHA"/>
    <property type="match status" value="1"/>
</dbReference>
<evidence type="ECO:0000256" key="1">
    <source>
        <dbReference type="ARBA" id="ARBA00010394"/>
    </source>
</evidence>
<protein>
    <submittedName>
        <fullName evidence="4">Uncharacterized protein</fullName>
    </submittedName>
</protein>
<dbReference type="Pfam" id="PF00514">
    <property type="entry name" value="Arm"/>
    <property type="match status" value="5"/>
</dbReference>
<dbReference type="SMART" id="SM00185">
    <property type="entry name" value="ARM"/>
    <property type="match status" value="6"/>
</dbReference>
<accession>A0AA41VHB5</accession>
<organism evidence="4 5">
    <name type="scientific">Papaver nudicaule</name>
    <name type="common">Iceland poppy</name>
    <dbReference type="NCBI Taxonomy" id="74823"/>
    <lineage>
        <taxon>Eukaryota</taxon>
        <taxon>Viridiplantae</taxon>
        <taxon>Streptophyta</taxon>
        <taxon>Embryophyta</taxon>
        <taxon>Tracheophyta</taxon>
        <taxon>Spermatophyta</taxon>
        <taxon>Magnoliopsida</taxon>
        <taxon>Ranunculales</taxon>
        <taxon>Papaveraceae</taxon>
        <taxon>Papaveroideae</taxon>
        <taxon>Papaver</taxon>
    </lineage>
</organism>
<dbReference type="InterPro" id="IPR016024">
    <property type="entry name" value="ARM-type_fold"/>
</dbReference>
<evidence type="ECO:0000256" key="2">
    <source>
        <dbReference type="ARBA" id="ARBA00022448"/>
    </source>
</evidence>
<dbReference type="AlphaFoldDB" id="A0AA41VHB5"/>
<proteinExistence type="inferred from homology"/>
<evidence type="ECO:0000256" key="3">
    <source>
        <dbReference type="ARBA" id="ARBA00022927"/>
    </source>
</evidence>
<dbReference type="InterPro" id="IPR000225">
    <property type="entry name" value="Armadillo"/>
</dbReference>
<keyword evidence="5" id="KW-1185">Reference proteome</keyword>
<dbReference type="Gene3D" id="1.25.10.10">
    <property type="entry name" value="Leucine-rich Repeat Variant"/>
    <property type="match status" value="1"/>
</dbReference>
<reference evidence="4" key="1">
    <citation type="submission" date="2022-03" db="EMBL/GenBank/DDBJ databases">
        <title>A functionally conserved STORR gene fusion in Papaver species that diverged 16.8 million years ago.</title>
        <authorList>
            <person name="Catania T."/>
        </authorList>
    </citation>
    <scope>NUCLEOTIDE SEQUENCE</scope>
    <source>
        <strain evidence="4">S-191538</strain>
    </source>
</reference>
<dbReference type="SUPFAM" id="SSF48371">
    <property type="entry name" value="ARM repeat"/>
    <property type="match status" value="1"/>
</dbReference>
<sequence>MALSIKQGVTRLELLKLLDKIWTMIGDLWSDYPEAQLESTTTKFRKLLALEHDPPIDEVFKASVVPRFVEFLARHDLPQLQFEAAWAVTNIAAGTSEHTRALIEHGAIPMLVQILSSGNADVREQAVWALGNIAGDSPGALVPLLSQFSDHSKQYHTTLYNFCRDQPAIPSEQIRLALRVLQHLIHSTDEEILKDACWALSHISNGTNDKIQGVIEAGVCPRLVILLLYTPSLRTIGNIVTGEDDQTQVVIDNQALSCFHQLLTQNYSKYIKKETCWAISNITAGNVDQIQDVSEASLIGPLVHLLRHAEFEPKKEAAWAITNASCRGVNEQIR</sequence>
<comment type="caution">
    <text evidence="4">The sequence shown here is derived from an EMBL/GenBank/DDBJ whole genome shotgun (WGS) entry which is preliminary data.</text>
</comment>
<evidence type="ECO:0000313" key="5">
    <source>
        <dbReference type="Proteomes" id="UP001177140"/>
    </source>
</evidence>
<comment type="similarity">
    <text evidence="1">Belongs to the importin alpha family.</text>
</comment>